<dbReference type="Proteomes" id="UP000187251">
    <property type="component" value="Unassembled WGS sequence"/>
</dbReference>
<gene>
    <name evidence="2" type="ORF">BIZ92_18470</name>
</gene>
<dbReference type="Pfam" id="PF03061">
    <property type="entry name" value="4HBT"/>
    <property type="match status" value="1"/>
</dbReference>
<dbReference type="AlphaFoldDB" id="A0A1R1JKB0"/>
<dbReference type="Gene3D" id="3.10.129.10">
    <property type="entry name" value="Hotdog Thioesterase"/>
    <property type="match status" value="1"/>
</dbReference>
<dbReference type="InterPro" id="IPR029069">
    <property type="entry name" value="HotDog_dom_sf"/>
</dbReference>
<dbReference type="PANTHER" id="PTHR43240:SF20">
    <property type="entry name" value="MEDIUM_LONG-CHAIN ACYL-COA THIOESTERASE YIGI"/>
    <property type="match status" value="1"/>
</dbReference>
<organism evidence="2 3">
    <name type="scientific">Alcaligenes xylosoxydans xylosoxydans</name>
    <name type="common">Achromobacter xylosoxidans</name>
    <dbReference type="NCBI Taxonomy" id="85698"/>
    <lineage>
        <taxon>Bacteria</taxon>
        <taxon>Pseudomonadati</taxon>
        <taxon>Pseudomonadota</taxon>
        <taxon>Betaproteobacteria</taxon>
        <taxon>Burkholderiales</taxon>
        <taxon>Alcaligenaceae</taxon>
        <taxon>Achromobacter</taxon>
    </lineage>
</organism>
<feature type="domain" description="Thioesterase" evidence="1">
    <location>
        <begin position="47"/>
        <end position="125"/>
    </location>
</feature>
<evidence type="ECO:0000259" key="1">
    <source>
        <dbReference type="Pfam" id="PF03061"/>
    </source>
</evidence>
<dbReference type="PANTHER" id="PTHR43240">
    <property type="entry name" value="1,4-DIHYDROXY-2-NAPHTHOYL-COA THIOESTERASE 1"/>
    <property type="match status" value="1"/>
</dbReference>
<dbReference type="InterPro" id="IPR006683">
    <property type="entry name" value="Thioestr_dom"/>
</dbReference>
<dbReference type="EMBL" id="MJMN01000065">
    <property type="protein sequence ID" value="OMG75643.1"/>
    <property type="molecule type" value="Genomic_DNA"/>
</dbReference>
<sequence>MHAHPASLSHERPAPAYRHVGLCLEDLARGRCQASARIVPALLHHRGAVQGGIVAMVADATAGYAALTLIDGGAGQEGDDMATLEFKTSFLLPASGDTLRCVAQVVSNSKSIAFFDAQVYVVERGETRLCAQASLTFKRLRPRR</sequence>
<comment type="caution">
    <text evidence="2">The sequence shown here is derived from an EMBL/GenBank/DDBJ whole genome shotgun (WGS) entry which is preliminary data.</text>
</comment>
<dbReference type="SUPFAM" id="SSF54637">
    <property type="entry name" value="Thioesterase/thiol ester dehydrase-isomerase"/>
    <property type="match status" value="1"/>
</dbReference>
<dbReference type="CDD" id="cd03443">
    <property type="entry name" value="PaaI_thioesterase"/>
    <property type="match status" value="1"/>
</dbReference>
<dbReference type="GO" id="GO:0016790">
    <property type="term" value="F:thiolester hydrolase activity"/>
    <property type="evidence" value="ECO:0007669"/>
    <property type="project" value="UniProtKB-ARBA"/>
</dbReference>
<evidence type="ECO:0000313" key="3">
    <source>
        <dbReference type="Proteomes" id="UP000187251"/>
    </source>
</evidence>
<reference evidence="2 3" key="1">
    <citation type="submission" date="2016-09" db="EMBL/GenBank/DDBJ databases">
        <title>Phylogenomics of Achromobacter.</title>
        <authorList>
            <person name="Jeukens J."/>
            <person name="Freschi L."/>
            <person name="Vincent A.T."/>
            <person name="Emond-Rheault J.-G."/>
            <person name="Kukavica-Ibrulj I."/>
            <person name="Charette S.J."/>
            <person name="Levesque R.C."/>
        </authorList>
    </citation>
    <scope>NUCLEOTIDE SEQUENCE [LARGE SCALE GENOMIC DNA]</scope>
    <source>
        <strain evidence="2 3">AUS488</strain>
    </source>
</reference>
<name>A0A1R1JKB0_ALCXX</name>
<accession>A0A1R1JKB0</accession>
<evidence type="ECO:0000313" key="2">
    <source>
        <dbReference type="EMBL" id="OMG75643.1"/>
    </source>
</evidence>
<proteinExistence type="predicted"/>
<protein>
    <recommendedName>
        <fullName evidence="1">Thioesterase domain-containing protein</fullName>
    </recommendedName>
</protein>